<reference evidence="1 2" key="1">
    <citation type="submission" date="2015-11" db="EMBL/GenBank/DDBJ databases">
        <title>Complete genome sequencing of a biphenyl-degrading bacterium, Pseudomonas putida KF715 (=NBRC110667).</title>
        <authorList>
            <person name="Suenaga H."/>
            <person name="Fujihara N."/>
            <person name="Watanabe T."/>
            <person name="Hirose J."/>
            <person name="Kimura N."/>
            <person name="Yamazoe A."/>
            <person name="Hosoyama A."/>
            <person name="Shimodaira J."/>
            <person name="Furukawa K."/>
        </authorList>
    </citation>
    <scope>NUCLEOTIDE SEQUENCE [LARGE SCALE GENOMIC DNA]</scope>
    <source>
        <strain evidence="1 2">KF715</strain>
        <plasmid evidence="2">Plasmid pkf715c dna</plasmid>
    </source>
</reference>
<organism evidence="1 2">
    <name type="scientific">Pseudomonas putida</name>
    <name type="common">Arthrobacter siderocapsulatus</name>
    <dbReference type="NCBI Taxonomy" id="303"/>
    <lineage>
        <taxon>Bacteria</taxon>
        <taxon>Pseudomonadati</taxon>
        <taxon>Pseudomonadota</taxon>
        <taxon>Gammaproteobacteria</taxon>
        <taxon>Pseudomonadales</taxon>
        <taxon>Pseudomonadaceae</taxon>
        <taxon>Pseudomonas</taxon>
    </lineage>
</organism>
<sequence length="97" mass="10771">MKIIFDGTHVRHVGDKGPRGKLRAQLPNKRVAWTAVVQLKDGAGNATEANWSTQPGQSMNYLEAKAAMFAVVDELQRVFIETYNLGPDSVHFTMVSR</sequence>
<evidence type="ECO:0000313" key="2">
    <source>
        <dbReference type="Proteomes" id="UP000218731"/>
    </source>
</evidence>
<dbReference type="RefSeq" id="WP_096427266.1">
    <property type="nucleotide sequence ID" value="NZ_AP015032.1"/>
</dbReference>
<name>A0A1L7NQ13_PSEPU</name>
<proteinExistence type="predicted"/>
<keyword evidence="1" id="KW-0614">Plasmid</keyword>
<dbReference type="Proteomes" id="UP000218731">
    <property type="component" value="Plasmid pKF715C"/>
</dbReference>
<geneLocation type="plasmid" evidence="2">
    <name>pkf715c dna</name>
</geneLocation>
<dbReference type="AlphaFoldDB" id="A0A1L7NQ13"/>
<accession>A0A1L7NQ13</accession>
<gene>
    <name evidence="1" type="ORF">KF715C_pC1230</name>
</gene>
<evidence type="ECO:0000313" key="1">
    <source>
        <dbReference type="EMBL" id="BAW27556.1"/>
    </source>
</evidence>
<dbReference type="EMBL" id="AP015032">
    <property type="protein sequence ID" value="BAW27556.1"/>
    <property type="molecule type" value="Genomic_DNA"/>
</dbReference>
<protein>
    <submittedName>
        <fullName evidence="1">Uncharacterized protein</fullName>
    </submittedName>
</protein>